<reference evidence="8 9" key="1">
    <citation type="submission" date="2018-07" db="EMBL/GenBank/DDBJ databases">
        <title>Genomic Encyclopedia of Type Strains, Phase IV (KMG-IV): sequencing the most valuable type-strain genomes for metagenomic binning, comparative biology and taxonomic classification.</title>
        <authorList>
            <person name="Goeker M."/>
        </authorList>
    </citation>
    <scope>NUCLEOTIDE SEQUENCE [LARGE SCALE GENOMIC DNA]</scope>
    <source>
        <strain evidence="8 9">DSM 5603</strain>
    </source>
</reference>
<feature type="transmembrane region" description="Helical" evidence="6">
    <location>
        <begin position="278"/>
        <end position="302"/>
    </location>
</feature>
<feature type="transmembrane region" description="Helical" evidence="6">
    <location>
        <begin position="338"/>
        <end position="360"/>
    </location>
</feature>
<evidence type="ECO:0000256" key="1">
    <source>
        <dbReference type="ARBA" id="ARBA00004141"/>
    </source>
</evidence>
<dbReference type="PANTHER" id="PTHR11662">
    <property type="entry name" value="SOLUTE CARRIER FAMILY 17"/>
    <property type="match status" value="1"/>
</dbReference>
<feature type="transmembrane region" description="Helical" evidence="6">
    <location>
        <begin position="97"/>
        <end position="121"/>
    </location>
</feature>
<dbReference type="GO" id="GO:0022857">
    <property type="term" value="F:transmembrane transporter activity"/>
    <property type="evidence" value="ECO:0007669"/>
    <property type="project" value="InterPro"/>
</dbReference>
<feature type="transmembrane region" description="Helical" evidence="6">
    <location>
        <begin position="20"/>
        <end position="37"/>
    </location>
</feature>
<feature type="transmembrane region" description="Helical" evidence="6">
    <location>
        <begin position="381"/>
        <end position="399"/>
    </location>
</feature>
<dbReference type="GO" id="GO:0016020">
    <property type="term" value="C:membrane"/>
    <property type="evidence" value="ECO:0007669"/>
    <property type="project" value="UniProtKB-SubCell"/>
</dbReference>
<dbReference type="CDD" id="cd17319">
    <property type="entry name" value="MFS_ExuT_GudP_like"/>
    <property type="match status" value="1"/>
</dbReference>
<feature type="domain" description="Major facilitator superfamily (MFS) profile" evidence="7">
    <location>
        <begin position="24"/>
        <end position="427"/>
    </location>
</feature>
<dbReference type="Pfam" id="PF07690">
    <property type="entry name" value="MFS_1"/>
    <property type="match status" value="1"/>
</dbReference>
<sequence>MFHGKTMTPTAYIRHTLTTAPGRIFGLVCVMYFITYVDRVNISTLAPLMAQDLHLSNVQLGLALSAFGYPYALLQIAGGSLADSLGPRRTLVISGLIWGAATILTGLVGGLFSLIAIRVLLGIGEGATFPAATRAVAAWVPSTRRGYAQGMMHSSSRLANALTPPLTVMIALWLGWRGAFMALGCVSLGWTLAWAFMFRDRPASHPGVTAAELAELPVIDTPRTGAARPSIPWRALIRAMMPATLIYFCYNWTLWLYITWLPSFFVQAYGLNLKHTAIFSFGVFTAGVVGDTCGGLFTDYLYRRHGNLPQARRQVIIASMIGSMLCLLPALFVHNLTAIGIALSAAFFFLELTVGPIWAIPMDMAPRYAGTSSGIMNTGSAIAGILSPFAFGLIIDLSHSYSLPFYGPVVLLIVGAALAFHYLPSRPDAAPGSSLPDAPNLGASNLGTPNPGAPLPGRPLGNAHGH</sequence>
<dbReference type="InterPro" id="IPR036259">
    <property type="entry name" value="MFS_trans_sf"/>
</dbReference>
<dbReference type="PANTHER" id="PTHR11662:SF399">
    <property type="entry name" value="FI19708P1-RELATED"/>
    <property type="match status" value="1"/>
</dbReference>
<dbReference type="InterPro" id="IPR050382">
    <property type="entry name" value="MFS_Na/Anion_cotransporter"/>
</dbReference>
<dbReference type="SUPFAM" id="SSF103473">
    <property type="entry name" value="MFS general substrate transporter"/>
    <property type="match status" value="1"/>
</dbReference>
<evidence type="ECO:0000256" key="6">
    <source>
        <dbReference type="SAM" id="Phobius"/>
    </source>
</evidence>
<protein>
    <submittedName>
        <fullName evidence="8">Sugar phosphate permease</fullName>
    </submittedName>
</protein>
<evidence type="ECO:0000256" key="3">
    <source>
        <dbReference type="ARBA" id="ARBA00022989"/>
    </source>
</evidence>
<evidence type="ECO:0000313" key="8">
    <source>
        <dbReference type="EMBL" id="RDI36786.1"/>
    </source>
</evidence>
<dbReference type="PROSITE" id="PS50850">
    <property type="entry name" value="MFS"/>
    <property type="match status" value="1"/>
</dbReference>
<keyword evidence="3 6" id="KW-1133">Transmembrane helix</keyword>
<dbReference type="RefSeq" id="WP_174787993.1">
    <property type="nucleotide sequence ID" value="NZ_BJMI01000024.1"/>
</dbReference>
<dbReference type="InterPro" id="IPR020846">
    <property type="entry name" value="MFS_dom"/>
</dbReference>
<proteinExistence type="predicted"/>
<comment type="caution">
    <text evidence="8">The sequence shown here is derived from an EMBL/GenBank/DDBJ whole genome shotgun (WGS) entry which is preliminary data.</text>
</comment>
<feature type="transmembrane region" description="Helical" evidence="6">
    <location>
        <begin position="405"/>
        <end position="423"/>
    </location>
</feature>
<evidence type="ECO:0000256" key="5">
    <source>
        <dbReference type="SAM" id="MobiDB-lite"/>
    </source>
</evidence>
<dbReference type="Proteomes" id="UP000254958">
    <property type="component" value="Unassembled WGS sequence"/>
</dbReference>
<feature type="transmembrane region" description="Helical" evidence="6">
    <location>
        <begin position="180"/>
        <end position="198"/>
    </location>
</feature>
<dbReference type="AlphaFoldDB" id="A0A370G1C8"/>
<dbReference type="EMBL" id="QQAW01000008">
    <property type="protein sequence ID" value="RDI36786.1"/>
    <property type="molecule type" value="Genomic_DNA"/>
</dbReference>
<dbReference type="InterPro" id="IPR011701">
    <property type="entry name" value="MFS"/>
</dbReference>
<evidence type="ECO:0000313" key="9">
    <source>
        <dbReference type="Proteomes" id="UP000254958"/>
    </source>
</evidence>
<comment type="subcellular location">
    <subcellularLocation>
        <location evidence="1">Membrane</location>
        <topology evidence="1">Multi-pass membrane protein</topology>
    </subcellularLocation>
</comment>
<organism evidence="8 9">
    <name type="scientific">Gluconacetobacter liquefaciens</name>
    <name type="common">Acetobacter liquefaciens</name>
    <dbReference type="NCBI Taxonomy" id="89584"/>
    <lineage>
        <taxon>Bacteria</taxon>
        <taxon>Pseudomonadati</taxon>
        <taxon>Pseudomonadota</taxon>
        <taxon>Alphaproteobacteria</taxon>
        <taxon>Acetobacterales</taxon>
        <taxon>Acetobacteraceae</taxon>
        <taxon>Gluconacetobacter</taxon>
    </lineage>
</organism>
<keyword evidence="9" id="KW-1185">Reference proteome</keyword>
<evidence type="ECO:0000259" key="7">
    <source>
        <dbReference type="PROSITE" id="PS50850"/>
    </source>
</evidence>
<keyword evidence="4 6" id="KW-0472">Membrane</keyword>
<evidence type="ECO:0000256" key="2">
    <source>
        <dbReference type="ARBA" id="ARBA00022692"/>
    </source>
</evidence>
<gene>
    <name evidence="8" type="ORF">C7453_10877</name>
</gene>
<feature type="transmembrane region" description="Helical" evidence="6">
    <location>
        <begin position="235"/>
        <end position="258"/>
    </location>
</feature>
<evidence type="ECO:0000256" key="4">
    <source>
        <dbReference type="ARBA" id="ARBA00023136"/>
    </source>
</evidence>
<feature type="transmembrane region" description="Helical" evidence="6">
    <location>
        <begin position="314"/>
        <end position="332"/>
    </location>
</feature>
<feature type="transmembrane region" description="Helical" evidence="6">
    <location>
        <begin position="58"/>
        <end position="77"/>
    </location>
</feature>
<dbReference type="Gene3D" id="1.20.1250.20">
    <property type="entry name" value="MFS general substrate transporter like domains"/>
    <property type="match status" value="2"/>
</dbReference>
<keyword evidence="2 6" id="KW-0812">Transmembrane</keyword>
<feature type="region of interest" description="Disordered" evidence="5">
    <location>
        <begin position="431"/>
        <end position="466"/>
    </location>
</feature>
<name>A0A370G1C8_GLULI</name>
<accession>A0A370G1C8</accession>